<name>A0AA88E0V0_FICCA</name>
<accession>A0AA88E0V0</accession>
<gene>
    <name evidence="1" type="ORF">TIFTF001_031293</name>
</gene>
<dbReference type="Proteomes" id="UP001187192">
    <property type="component" value="Unassembled WGS sequence"/>
</dbReference>
<keyword evidence="2" id="KW-1185">Reference proteome</keyword>
<dbReference type="AlphaFoldDB" id="A0AA88E0V0"/>
<evidence type="ECO:0000313" key="1">
    <source>
        <dbReference type="EMBL" id="GMN62219.1"/>
    </source>
</evidence>
<evidence type="ECO:0000313" key="2">
    <source>
        <dbReference type="Proteomes" id="UP001187192"/>
    </source>
</evidence>
<proteinExistence type="predicted"/>
<protein>
    <submittedName>
        <fullName evidence="1">Uncharacterized protein</fullName>
    </submittedName>
</protein>
<comment type="caution">
    <text evidence="1">The sequence shown here is derived from an EMBL/GenBank/DDBJ whole genome shotgun (WGS) entry which is preliminary data.</text>
</comment>
<dbReference type="EMBL" id="BTGU01000125">
    <property type="protein sequence ID" value="GMN62219.1"/>
    <property type="molecule type" value="Genomic_DNA"/>
</dbReference>
<sequence>MSRLMPPHLLMSSQNTTPPPPLHLYIALHLMSCYTQHCRPLYDLRLSIFTSTLPFISSLVTHNTATPSTTFASPSPIDDSLTHSLTLSIIQGIDDHPLPTSTSLAAYSVNGVPTVFISGCLPC</sequence>
<reference evidence="1" key="1">
    <citation type="submission" date="2023-07" db="EMBL/GenBank/DDBJ databases">
        <title>draft genome sequence of fig (Ficus carica).</title>
        <authorList>
            <person name="Takahashi T."/>
            <person name="Nishimura K."/>
        </authorList>
    </citation>
    <scope>NUCLEOTIDE SEQUENCE</scope>
</reference>
<organism evidence="1 2">
    <name type="scientific">Ficus carica</name>
    <name type="common">Common fig</name>
    <dbReference type="NCBI Taxonomy" id="3494"/>
    <lineage>
        <taxon>Eukaryota</taxon>
        <taxon>Viridiplantae</taxon>
        <taxon>Streptophyta</taxon>
        <taxon>Embryophyta</taxon>
        <taxon>Tracheophyta</taxon>
        <taxon>Spermatophyta</taxon>
        <taxon>Magnoliopsida</taxon>
        <taxon>eudicotyledons</taxon>
        <taxon>Gunneridae</taxon>
        <taxon>Pentapetalae</taxon>
        <taxon>rosids</taxon>
        <taxon>fabids</taxon>
        <taxon>Rosales</taxon>
        <taxon>Moraceae</taxon>
        <taxon>Ficeae</taxon>
        <taxon>Ficus</taxon>
    </lineage>
</organism>